<dbReference type="Pfam" id="PF20514">
    <property type="entry name" value="WHD_ROXA"/>
    <property type="match status" value="1"/>
</dbReference>
<keyword evidence="8" id="KW-1185">Reference proteome</keyword>
<name>A0ABQ3AWZ9_9GAMM</name>
<dbReference type="RefSeq" id="WP_189416284.1">
    <property type="nucleotide sequence ID" value="NZ_BMYZ01000001.1"/>
</dbReference>
<evidence type="ECO:0000256" key="2">
    <source>
        <dbReference type="ARBA" id="ARBA00022723"/>
    </source>
</evidence>
<dbReference type="InterPro" id="IPR003347">
    <property type="entry name" value="JmjC_dom"/>
</dbReference>
<dbReference type="Pfam" id="PF08007">
    <property type="entry name" value="JmjC_2"/>
    <property type="match status" value="1"/>
</dbReference>
<proteinExistence type="predicted"/>
<evidence type="ECO:0000256" key="5">
    <source>
        <dbReference type="ARBA" id="ARBA00023004"/>
    </source>
</evidence>
<keyword evidence="5" id="KW-0408">Iron</keyword>
<keyword evidence="3" id="KW-0223">Dioxygenase</keyword>
<dbReference type="Proteomes" id="UP000619761">
    <property type="component" value="Unassembled WGS sequence"/>
</dbReference>
<protein>
    <submittedName>
        <fullName evidence="7">Cupin</fullName>
    </submittedName>
</protein>
<evidence type="ECO:0000256" key="3">
    <source>
        <dbReference type="ARBA" id="ARBA00022964"/>
    </source>
</evidence>
<dbReference type="InterPro" id="IPR039994">
    <property type="entry name" value="NO66-like"/>
</dbReference>
<evidence type="ECO:0000256" key="1">
    <source>
        <dbReference type="ARBA" id="ARBA00001954"/>
    </source>
</evidence>
<accession>A0ABQ3AWZ9</accession>
<dbReference type="PANTHER" id="PTHR13096">
    <property type="entry name" value="MINA53 MYC INDUCED NUCLEAR ANTIGEN"/>
    <property type="match status" value="1"/>
</dbReference>
<sequence length="383" mass="43571">MTSALTHLGNMPIQQFLLEYWQKKPLLIRNAFPNFQSPIDGDELAGLALEEEVESRIVVEKGKTPWELHNGPFDEDTFANLPPTHWTLLVQAVDQWVPEVNLLLDNFRFIPNWRLDDIMISFAPDQGSVGPHFDYYDVFLLQGMGKRKWKIGQNCDVNSPHLQGTQLHILENFETQDEWILEPGDMLYIPPGVAHWGVAQGDCMTYSIGFRAPSHSAIVDELSHDIAQTLNNDARFSDPYLKLQSNPGEINADAIAQIQEIIQQHFTAENIAHWFGKHMTERKYGQDDIESDDEITADDWQAALAEGQMLWRHPAARVAFHTSNEGTQLFADGQAFPCSRELAELVSAEVEISWEQLKPLVQDLFDRAVITQLINQETLLVDE</sequence>
<keyword evidence="4" id="KW-0560">Oxidoreductase</keyword>
<comment type="caution">
    <text evidence="7">The sequence shown here is derived from an EMBL/GenBank/DDBJ whole genome shotgun (WGS) entry which is preliminary data.</text>
</comment>
<dbReference type="SMART" id="SM00558">
    <property type="entry name" value="JmjC"/>
    <property type="match status" value="1"/>
</dbReference>
<dbReference type="Gene3D" id="2.60.120.650">
    <property type="entry name" value="Cupin"/>
    <property type="match status" value="1"/>
</dbReference>
<feature type="domain" description="JmjC" evidence="6">
    <location>
        <begin position="99"/>
        <end position="227"/>
    </location>
</feature>
<evidence type="ECO:0000313" key="7">
    <source>
        <dbReference type="EMBL" id="GGY66736.1"/>
    </source>
</evidence>
<dbReference type="InterPro" id="IPR046799">
    <property type="entry name" value="ROXA-like_wH"/>
</dbReference>
<organism evidence="7 8">
    <name type="scientific">Cellvibrio zantedeschiae</name>
    <dbReference type="NCBI Taxonomy" id="1237077"/>
    <lineage>
        <taxon>Bacteria</taxon>
        <taxon>Pseudomonadati</taxon>
        <taxon>Pseudomonadota</taxon>
        <taxon>Gammaproteobacteria</taxon>
        <taxon>Cellvibrionales</taxon>
        <taxon>Cellvibrionaceae</taxon>
        <taxon>Cellvibrio</taxon>
    </lineage>
</organism>
<dbReference type="PANTHER" id="PTHR13096:SF8">
    <property type="entry name" value="RIBOSOMAL OXYGENASE 1"/>
    <property type="match status" value="1"/>
</dbReference>
<dbReference type="Gene3D" id="3.40.366.30">
    <property type="entry name" value="50S ribosomal protein L16 arginine hydroxylase, Chain A, Domain 2"/>
    <property type="match status" value="1"/>
</dbReference>
<comment type="cofactor">
    <cofactor evidence="1">
        <name>Fe(2+)</name>
        <dbReference type="ChEBI" id="CHEBI:29033"/>
    </cofactor>
</comment>
<reference evidence="8" key="1">
    <citation type="journal article" date="2019" name="Int. J. Syst. Evol. Microbiol.">
        <title>The Global Catalogue of Microorganisms (GCM) 10K type strain sequencing project: providing services to taxonomists for standard genome sequencing and annotation.</title>
        <authorList>
            <consortium name="The Broad Institute Genomics Platform"/>
            <consortium name="The Broad Institute Genome Sequencing Center for Infectious Disease"/>
            <person name="Wu L."/>
            <person name="Ma J."/>
        </authorList>
    </citation>
    <scope>NUCLEOTIDE SEQUENCE [LARGE SCALE GENOMIC DNA]</scope>
    <source>
        <strain evidence="8">KCTC 32239</strain>
    </source>
</reference>
<evidence type="ECO:0000259" key="6">
    <source>
        <dbReference type="PROSITE" id="PS51184"/>
    </source>
</evidence>
<gene>
    <name evidence="7" type="ORF">GCM10011613_08430</name>
</gene>
<keyword evidence="2" id="KW-0479">Metal-binding</keyword>
<dbReference type="SUPFAM" id="SSF51197">
    <property type="entry name" value="Clavaminate synthase-like"/>
    <property type="match status" value="1"/>
</dbReference>
<evidence type="ECO:0000313" key="8">
    <source>
        <dbReference type="Proteomes" id="UP000619761"/>
    </source>
</evidence>
<dbReference type="PROSITE" id="PS51184">
    <property type="entry name" value="JMJC"/>
    <property type="match status" value="1"/>
</dbReference>
<evidence type="ECO:0000256" key="4">
    <source>
        <dbReference type="ARBA" id="ARBA00023002"/>
    </source>
</evidence>
<dbReference type="EMBL" id="BMYZ01000001">
    <property type="protein sequence ID" value="GGY66736.1"/>
    <property type="molecule type" value="Genomic_DNA"/>
</dbReference>